<keyword evidence="4" id="KW-1185">Reference proteome</keyword>
<dbReference type="PANTHER" id="PTHR31307">
    <property type="entry name" value="TRIHELIX TRANSCRIPTION FACTOR ASIL2"/>
    <property type="match status" value="1"/>
</dbReference>
<feature type="non-terminal residue" evidence="3">
    <location>
        <position position="268"/>
    </location>
</feature>
<accession>A0ABN8LMF2</accession>
<proteinExistence type="predicted"/>
<dbReference type="EMBL" id="CALNXI010000081">
    <property type="protein sequence ID" value="CAH3018224.1"/>
    <property type="molecule type" value="Genomic_DNA"/>
</dbReference>
<comment type="caution">
    <text evidence="3">The sequence shown here is derived from an EMBL/GenBank/DDBJ whole genome shotgun (WGS) entry which is preliminary data.</text>
</comment>
<dbReference type="InterPro" id="IPR044823">
    <property type="entry name" value="ASIL1/2-like"/>
</dbReference>
<feature type="compositionally biased region" description="Basic and acidic residues" evidence="1">
    <location>
        <begin position="208"/>
        <end position="218"/>
    </location>
</feature>
<feature type="compositionally biased region" description="Basic residues" evidence="1">
    <location>
        <begin position="227"/>
        <end position="239"/>
    </location>
</feature>
<dbReference type="PANTHER" id="PTHR31307:SF4">
    <property type="entry name" value="TRIHELIX TRANSCRIPTION FACTOR ASIL2"/>
    <property type="match status" value="1"/>
</dbReference>
<organism evidence="3 4">
    <name type="scientific">Porites evermanni</name>
    <dbReference type="NCBI Taxonomy" id="104178"/>
    <lineage>
        <taxon>Eukaryota</taxon>
        <taxon>Metazoa</taxon>
        <taxon>Cnidaria</taxon>
        <taxon>Anthozoa</taxon>
        <taxon>Hexacorallia</taxon>
        <taxon>Scleractinia</taxon>
        <taxon>Fungiina</taxon>
        <taxon>Poritidae</taxon>
        <taxon>Porites</taxon>
    </lineage>
</organism>
<protein>
    <recommendedName>
        <fullName evidence="2">Myb/SANT-like DNA-binding domain-containing protein</fullName>
    </recommendedName>
</protein>
<feature type="compositionally biased region" description="Low complexity" evidence="1">
    <location>
        <begin position="190"/>
        <end position="207"/>
    </location>
</feature>
<feature type="region of interest" description="Disordered" evidence="1">
    <location>
        <begin position="50"/>
        <end position="82"/>
    </location>
</feature>
<dbReference type="Gene3D" id="1.10.10.60">
    <property type="entry name" value="Homeodomain-like"/>
    <property type="match status" value="1"/>
</dbReference>
<evidence type="ECO:0000313" key="3">
    <source>
        <dbReference type="EMBL" id="CAH3018224.1"/>
    </source>
</evidence>
<name>A0ABN8LMF2_9CNID</name>
<gene>
    <name evidence="3" type="ORF">PEVE_00042011</name>
</gene>
<dbReference type="Pfam" id="PF13837">
    <property type="entry name" value="Myb_DNA-bind_4"/>
    <property type="match status" value="1"/>
</dbReference>
<dbReference type="InterPro" id="IPR044822">
    <property type="entry name" value="Myb_DNA-bind_4"/>
</dbReference>
<dbReference type="Proteomes" id="UP001159427">
    <property type="component" value="Unassembled WGS sequence"/>
</dbReference>
<reference evidence="3 4" key="1">
    <citation type="submission" date="2022-05" db="EMBL/GenBank/DDBJ databases">
        <authorList>
            <consortium name="Genoscope - CEA"/>
            <person name="William W."/>
        </authorList>
    </citation>
    <scope>NUCLEOTIDE SEQUENCE [LARGE SCALE GENOMIC DNA]</scope>
</reference>
<evidence type="ECO:0000256" key="1">
    <source>
        <dbReference type="SAM" id="MobiDB-lite"/>
    </source>
</evidence>
<feature type="region of interest" description="Disordered" evidence="1">
    <location>
        <begin position="189"/>
        <end position="268"/>
    </location>
</feature>
<evidence type="ECO:0000259" key="2">
    <source>
        <dbReference type="Pfam" id="PF13837"/>
    </source>
</evidence>
<feature type="compositionally biased region" description="Low complexity" evidence="1">
    <location>
        <begin position="68"/>
        <end position="77"/>
    </location>
</feature>
<sequence length="268" mass="30458">MDPTWPYASSRAFYMPFRAMNPDPRTSLGHQEVNCSQPTFGSLYPFDPACSTSSPSPSSLGEADQLDSQSPSQPSQSTAKKYDKWTNDQQRYLIQLWADKQDMINSKDSRNTWREIAEAINSKFKTNKTVDKCLRKIKYLIDAYKEKKEWNRNQTSGKLRKSIFYDEIDAILGCRDAVTLKHMQEAGDTSSAISSADSNSPSNLSAESSREEALDPKETAAPQKSRLERKKGQGKRKRKLNDAEDGHREEHFRRAFDEIKSQGERVAS</sequence>
<feature type="compositionally biased region" description="Basic and acidic residues" evidence="1">
    <location>
        <begin position="240"/>
        <end position="268"/>
    </location>
</feature>
<feature type="domain" description="Myb/SANT-like DNA-binding" evidence="2">
    <location>
        <begin position="83"/>
        <end position="171"/>
    </location>
</feature>
<evidence type="ECO:0000313" key="4">
    <source>
        <dbReference type="Proteomes" id="UP001159427"/>
    </source>
</evidence>